<dbReference type="AlphaFoldDB" id="A0A410FUD1"/>
<keyword evidence="5 13" id="KW-0540">Nuclease</keyword>
<reference evidence="16" key="1">
    <citation type="submission" date="2018-12" db="EMBL/GenBank/DDBJ databases">
        <title>Complete genome sequence of an uncultured bacterium of the candidate phylum Bipolaricaulota.</title>
        <authorList>
            <person name="Kadnikov V.V."/>
            <person name="Mardanov A.V."/>
            <person name="Beletsky A.V."/>
            <person name="Frank Y.A."/>
            <person name="Karnachuk O.V."/>
            <person name="Ravin N.V."/>
        </authorList>
    </citation>
    <scope>NUCLEOTIDE SEQUENCE [LARGE SCALE GENOMIC DNA]</scope>
</reference>
<dbReference type="PANTHER" id="PTHR36531:SF6">
    <property type="entry name" value="DNA REPLICATION ATP-DEPENDENT HELICASE_NUCLEASE DNA2"/>
    <property type="match status" value="1"/>
</dbReference>
<keyword evidence="12 13" id="KW-0464">Manganese</keyword>
<evidence type="ECO:0000256" key="7">
    <source>
        <dbReference type="ARBA" id="ARBA00022801"/>
    </source>
</evidence>
<evidence type="ECO:0000256" key="4">
    <source>
        <dbReference type="ARBA" id="ARBA00020049"/>
    </source>
</evidence>
<comment type="function">
    <text evidence="13">CRISPR (clustered regularly interspaced short palindromic repeat) is an adaptive immune system that provides protection against mobile genetic elements (viruses, transposable elements and conjugative plasmids). CRISPR clusters contain sequences complementary to antecedent mobile elements and target invading nucleic acids. CRISPR clusters are transcribed and processed into CRISPR RNA (crRNA).</text>
</comment>
<dbReference type="InterPro" id="IPR011604">
    <property type="entry name" value="PDDEXK-like_dom_sf"/>
</dbReference>
<evidence type="ECO:0000256" key="6">
    <source>
        <dbReference type="ARBA" id="ARBA00022723"/>
    </source>
</evidence>
<evidence type="ECO:0000256" key="3">
    <source>
        <dbReference type="ARBA" id="ARBA00012768"/>
    </source>
</evidence>
<dbReference type="NCBIfam" id="TIGR00372">
    <property type="entry name" value="cas4"/>
    <property type="match status" value="1"/>
</dbReference>
<name>A0A410FUD1_BIPS1</name>
<keyword evidence="9 13" id="KW-0408">Iron</keyword>
<evidence type="ECO:0000256" key="11">
    <source>
        <dbReference type="ARBA" id="ARBA00023118"/>
    </source>
</evidence>
<evidence type="ECO:0000256" key="12">
    <source>
        <dbReference type="ARBA" id="ARBA00023211"/>
    </source>
</evidence>
<dbReference type="InterPro" id="IPR051827">
    <property type="entry name" value="Cas4_exonuclease"/>
</dbReference>
<proteinExistence type="inferred from homology"/>
<comment type="cofactor">
    <cofactor evidence="13">
        <name>Mg(2+)</name>
        <dbReference type="ChEBI" id="CHEBI:18420"/>
    </cofactor>
    <cofactor evidence="13">
        <name>Mn(2+)</name>
        <dbReference type="ChEBI" id="CHEBI:29035"/>
    </cofactor>
    <text evidence="13">Mg(2+) or Mn(2+) required for ssDNA cleavage activity.</text>
</comment>
<accession>A0A410FUD1</accession>
<dbReference type="GO" id="GO:0051536">
    <property type="term" value="F:iron-sulfur cluster binding"/>
    <property type="evidence" value="ECO:0007669"/>
    <property type="project" value="UniProtKB-KW"/>
</dbReference>
<dbReference type="KEGG" id="bih:BIP78_0923"/>
<evidence type="ECO:0000259" key="14">
    <source>
        <dbReference type="Pfam" id="PF01930"/>
    </source>
</evidence>
<evidence type="ECO:0000256" key="10">
    <source>
        <dbReference type="ARBA" id="ARBA00023014"/>
    </source>
</evidence>
<comment type="similarity">
    <text evidence="2 13">Belongs to the CRISPR-associated exonuclease Cas4 family.</text>
</comment>
<keyword evidence="11 13" id="KW-0051">Antiviral defense</keyword>
<dbReference type="GO" id="GO:0051607">
    <property type="term" value="P:defense response to virus"/>
    <property type="evidence" value="ECO:0007669"/>
    <property type="project" value="UniProtKB-KW"/>
</dbReference>
<keyword evidence="6 13" id="KW-0479">Metal-binding</keyword>
<dbReference type="InterPro" id="IPR013343">
    <property type="entry name" value="CRISPR-assoc_prot_Cas4"/>
</dbReference>
<keyword evidence="7 13" id="KW-0378">Hydrolase</keyword>
<keyword evidence="10 13" id="KW-0411">Iron-sulfur</keyword>
<evidence type="ECO:0000256" key="5">
    <source>
        <dbReference type="ARBA" id="ARBA00022722"/>
    </source>
</evidence>
<dbReference type="Pfam" id="PF01930">
    <property type="entry name" value="Cas_Cas4"/>
    <property type="match status" value="1"/>
</dbReference>
<comment type="cofactor">
    <cofactor evidence="1">
        <name>[4Fe-4S] cluster</name>
        <dbReference type="ChEBI" id="CHEBI:49883"/>
    </cofactor>
</comment>
<comment type="cofactor">
    <cofactor evidence="13">
        <name>iron-sulfur cluster</name>
        <dbReference type="ChEBI" id="CHEBI:30408"/>
    </cofactor>
</comment>
<dbReference type="GO" id="GO:0046872">
    <property type="term" value="F:metal ion binding"/>
    <property type="evidence" value="ECO:0007669"/>
    <property type="project" value="UniProtKB-KW"/>
</dbReference>
<gene>
    <name evidence="15" type="ORF">BIP78_0923</name>
</gene>
<dbReference type="InterPro" id="IPR022765">
    <property type="entry name" value="Dna2/Cas4_DUF83"/>
</dbReference>
<feature type="domain" description="DUF83" evidence="14">
    <location>
        <begin position="11"/>
        <end position="202"/>
    </location>
</feature>
<evidence type="ECO:0000313" key="16">
    <source>
        <dbReference type="Proteomes" id="UP000287233"/>
    </source>
</evidence>
<dbReference type="GO" id="GO:0004527">
    <property type="term" value="F:exonuclease activity"/>
    <property type="evidence" value="ECO:0007669"/>
    <property type="project" value="UniProtKB-KW"/>
</dbReference>
<evidence type="ECO:0000256" key="1">
    <source>
        <dbReference type="ARBA" id="ARBA00001966"/>
    </source>
</evidence>
<evidence type="ECO:0000256" key="8">
    <source>
        <dbReference type="ARBA" id="ARBA00022839"/>
    </source>
</evidence>
<dbReference type="Gene3D" id="3.90.320.10">
    <property type="match status" value="1"/>
</dbReference>
<dbReference type="PANTHER" id="PTHR36531">
    <property type="entry name" value="CRISPR-ASSOCIATED EXONUCLEASE CAS4"/>
    <property type="match status" value="1"/>
</dbReference>
<dbReference type="Proteomes" id="UP000287233">
    <property type="component" value="Chromosome"/>
</dbReference>
<dbReference type="EMBL" id="CP034928">
    <property type="protein sequence ID" value="QAA76689.1"/>
    <property type="molecule type" value="Genomic_DNA"/>
</dbReference>
<dbReference type="EC" id="3.1.12.1" evidence="3 13"/>
<evidence type="ECO:0000256" key="9">
    <source>
        <dbReference type="ARBA" id="ARBA00023004"/>
    </source>
</evidence>
<protein>
    <recommendedName>
        <fullName evidence="4 13">CRISPR-associated exonuclease Cas4</fullName>
        <ecNumber evidence="3 13">3.1.12.1</ecNumber>
    </recommendedName>
</protein>
<evidence type="ECO:0000256" key="13">
    <source>
        <dbReference type="RuleBase" id="RU365022"/>
    </source>
</evidence>
<organism evidence="15 16">
    <name type="scientific">Bipolaricaulis sibiricus</name>
    <dbReference type="NCBI Taxonomy" id="2501609"/>
    <lineage>
        <taxon>Bacteria</taxon>
        <taxon>Candidatus Bipolaricaulota</taxon>
        <taxon>Candidatus Bipolaricaulia</taxon>
        <taxon>Candidatus Bipolaricaulales</taxon>
        <taxon>Candidatus Bipolaricaulaceae</taxon>
        <taxon>Candidatus Bipolaricaulis</taxon>
    </lineage>
</organism>
<sequence>MYNEEDLLPLSALQHFVFCVRRAALIHLEGMWDENVATVEGQNLHARTHDGRTESRGDTRITRGLLLRSSRLGLSGKADVVEFHRLQPGKSDGVQLDGLEECWQPYPVEYKRGRLRPERSYEIQLCAQALCLEEMLGVGVPAGALFYGKTARRQEVVFDEGLRRQTEEAAARLHELFKQGETPEAVYVKNKCQQCSLLDLCLPRQAASSRSVGAYLARMTSPDLLAPRVEDGEGEGK</sequence>
<keyword evidence="8 13" id="KW-0269">Exonuclease</keyword>
<evidence type="ECO:0000256" key="2">
    <source>
        <dbReference type="ARBA" id="ARBA00009189"/>
    </source>
</evidence>
<evidence type="ECO:0000313" key="15">
    <source>
        <dbReference type="EMBL" id="QAA76689.1"/>
    </source>
</evidence>